<accession>A0AAD5RDD3</accession>
<dbReference type="Proteomes" id="UP001196413">
    <property type="component" value="Unassembled WGS sequence"/>
</dbReference>
<evidence type="ECO:0000313" key="2">
    <source>
        <dbReference type="Proteomes" id="UP001196413"/>
    </source>
</evidence>
<reference evidence="1" key="1">
    <citation type="submission" date="2021-06" db="EMBL/GenBank/DDBJ databases">
        <title>Parelaphostrongylus tenuis whole genome reference sequence.</title>
        <authorList>
            <person name="Garwood T.J."/>
            <person name="Larsen P.A."/>
            <person name="Fountain-Jones N.M."/>
            <person name="Garbe J.R."/>
            <person name="Macchietto M.G."/>
            <person name="Kania S.A."/>
            <person name="Gerhold R.W."/>
            <person name="Richards J.E."/>
            <person name="Wolf T.M."/>
        </authorList>
    </citation>
    <scope>NUCLEOTIDE SEQUENCE</scope>
    <source>
        <strain evidence="1">MNPRO001-30</strain>
        <tissue evidence="1">Meninges</tissue>
    </source>
</reference>
<protein>
    <submittedName>
        <fullName evidence="1">Uncharacterized protein</fullName>
    </submittedName>
</protein>
<gene>
    <name evidence="1" type="ORF">KIN20_037038</name>
</gene>
<name>A0AAD5RDD3_PARTN</name>
<dbReference type="EMBL" id="JAHQIW010007453">
    <property type="protein sequence ID" value="KAJ1374365.1"/>
    <property type="molecule type" value="Genomic_DNA"/>
</dbReference>
<organism evidence="1 2">
    <name type="scientific">Parelaphostrongylus tenuis</name>
    <name type="common">Meningeal worm</name>
    <dbReference type="NCBI Taxonomy" id="148309"/>
    <lineage>
        <taxon>Eukaryota</taxon>
        <taxon>Metazoa</taxon>
        <taxon>Ecdysozoa</taxon>
        <taxon>Nematoda</taxon>
        <taxon>Chromadorea</taxon>
        <taxon>Rhabditida</taxon>
        <taxon>Rhabditina</taxon>
        <taxon>Rhabditomorpha</taxon>
        <taxon>Strongyloidea</taxon>
        <taxon>Metastrongylidae</taxon>
        <taxon>Parelaphostrongylus</taxon>
    </lineage>
</organism>
<sequence>MENCLILNQLAYNSLVAYVETWQSKANTLASTFEWIIQYRSALFWSTIIYNSNIMESFDSALEALPRAGMGLLISCYLEVYELDAGMLISGQRPFLEKIFCLALP</sequence>
<evidence type="ECO:0000313" key="1">
    <source>
        <dbReference type="EMBL" id="KAJ1374365.1"/>
    </source>
</evidence>
<proteinExistence type="predicted"/>
<comment type="caution">
    <text evidence="1">The sequence shown here is derived from an EMBL/GenBank/DDBJ whole genome shotgun (WGS) entry which is preliminary data.</text>
</comment>
<dbReference type="AlphaFoldDB" id="A0AAD5RDD3"/>
<keyword evidence="2" id="KW-1185">Reference proteome</keyword>